<name>A0A6I8LKU1_9PSEU</name>
<dbReference type="EMBL" id="CABVGP010000001">
    <property type="protein sequence ID" value="VVJ17650.1"/>
    <property type="molecule type" value="Genomic_DNA"/>
</dbReference>
<dbReference type="Proteomes" id="UP000399805">
    <property type="component" value="Unassembled WGS sequence"/>
</dbReference>
<evidence type="ECO:0000313" key="2">
    <source>
        <dbReference type="Proteomes" id="UP000399805"/>
    </source>
</evidence>
<keyword evidence="2" id="KW-1185">Reference proteome</keyword>
<protein>
    <submittedName>
        <fullName evidence="1">Uncharacterized protein</fullName>
    </submittedName>
</protein>
<reference evidence="1 2" key="1">
    <citation type="submission" date="2019-09" db="EMBL/GenBank/DDBJ databases">
        <authorList>
            <person name="Leyn A S."/>
        </authorList>
    </citation>
    <scope>NUCLEOTIDE SEQUENCE [LARGE SCALE GENOMIC DNA]</scope>
    <source>
        <strain evidence="1">AA231_1</strain>
    </source>
</reference>
<dbReference type="RefSeq" id="WP_155542782.1">
    <property type="nucleotide sequence ID" value="NZ_CABVGP010000001.1"/>
</dbReference>
<sequence>MFGKLSRYRLVPDIAVVDARGRVVAAKDFRPLPEVTGTFTHTVDGGDRLDQLAFTFYGQPSQYWHVCDANPDFLSPLALLGQEPLVTTRFPVTAAGTPPWAALRAALSGTVGVDAVIVTGDTIEVTYNRTDLDVTAVIDVIKAAGFTVGFPADSGRLGRQIVIPPAVS</sequence>
<evidence type="ECO:0000313" key="1">
    <source>
        <dbReference type="EMBL" id="VVJ17650.1"/>
    </source>
</evidence>
<dbReference type="AlphaFoldDB" id="A0A6I8LKU1"/>
<organism evidence="1 2">
    <name type="scientific">Amycolatopsis camponoti</name>
    <dbReference type="NCBI Taxonomy" id="2606593"/>
    <lineage>
        <taxon>Bacteria</taxon>
        <taxon>Bacillati</taxon>
        <taxon>Actinomycetota</taxon>
        <taxon>Actinomycetes</taxon>
        <taxon>Pseudonocardiales</taxon>
        <taxon>Pseudonocardiaceae</taxon>
        <taxon>Amycolatopsis</taxon>
    </lineage>
</organism>
<accession>A0A6I8LKU1</accession>
<gene>
    <name evidence="1" type="ORF">AA23TX_02671</name>
</gene>
<proteinExistence type="predicted"/>